<dbReference type="PANTHER" id="PTHR43133:SF51">
    <property type="entry name" value="RNA POLYMERASE SIGMA FACTOR"/>
    <property type="match status" value="1"/>
</dbReference>
<organism evidence="6 7">
    <name type="scientific">Ohessyouella blattaphilus</name>
    <dbReference type="NCBI Taxonomy" id="2949333"/>
    <lineage>
        <taxon>Bacteria</taxon>
        <taxon>Bacillati</taxon>
        <taxon>Bacillota</taxon>
        <taxon>Clostridia</taxon>
        <taxon>Lachnospirales</taxon>
        <taxon>Lachnospiraceae</taxon>
        <taxon>Ohessyouella</taxon>
    </lineage>
</organism>
<dbReference type="Pfam" id="PF04542">
    <property type="entry name" value="Sigma70_r2"/>
    <property type="match status" value="1"/>
</dbReference>
<dbReference type="Proteomes" id="UP001523565">
    <property type="component" value="Unassembled WGS sequence"/>
</dbReference>
<evidence type="ECO:0000259" key="5">
    <source>
        <dbReference type="PROSITE" id="PS00622"/>
    </source>
</evidence>
<dbReference type="InterPro" id="IPR013249">
    <property type="entry name" value="RNA_pol_sigma70_r4_t2"/>
</dbReference>
<dbReference type="InterPro" id="IPR013324">
    <property type="entry name" value="RNA_pol_sigma_r3/r4-like"/>
</dbReference>
<dbReference type="InterPro" id="IPR039425">
    <property type="entry name" value="RNA_pol_sigma-70-like"/>
</dbReference>
<dbReference type="PANTHER" id="PTHR43133">
    <property type="entry name" value="RNA POLYMERASE ECF-TYPE SIGMA FACTO"/>
    <property type="match status" value="1"/>
</dbReference>
<dbReference type="RefSeq" id="WP_262068926.1">
    <property type="nucleotide sequence ID" value="NZ_JAMXOC010000008.1"/>
</dbReference>
<dbReference type="InterPro" id="IPR036388">
    <property type="entry name" value="WH-like_DNA-bd_sf"/>
</dbReference>
<proteinExistence type="inferred from homology"/>
<gene>
    <name evidence="6" type="ORF">NK118_07260</name>
</gene>
<evidence type="ECO:0000256" key="4">
    <source>
        <dbReference type="ARBA" id="ARBA00023163"/>
    </source>
</evidence>
<dbReference type="InterPro" id="IPR007627">
    <property type="entry name" value="RNA_pol_sigma70_r2"/>
</dbReference>
<dbReference type="NCBIfam" id="TIGR02937">
    <property type="entry name" value="sigma70-ECF"/>
    <property type="match status" value="1"/>
</dbReference>
<keyword evidence="7" id="KW-1185">Reference proteome</keyword>
<keyword evidence="4" id="KW-0804">Transcription</keyword>
<comment type="similarity">
    <text evidence="1">Belongs to the sigma-70 factor family. ECF subfamily.</text>
</comment>
<dbReference type="SUPFAM" id="SSF88659">
    <property type="entry name" value="Sigma3 and sigma4 domains of RNA polymerase sigma factors"/>
    <property type="match status" value="1"/>
</dbReference>
<dbReference type="Gene3D" id="1.10.1740.10">
    <property type="match status" value="1"/>
</dbReference>
<comment type="caution">
    <text evidence="6">The sequence shown here is derived from an EMBL/GenBank/DDBJ whole genome shotgun (WGS) entry which is preliminary data.</text>
</comment>
<evidence type="ECO:0000313" key="7">
    <source>
        <dbReference type="Proteomes" id="UP001523565"/>
    </source>
</evidence>
<sequence>MKRDEQTFISLYEKVYKELYRYALCIMRNPHDAEDCVSEAVLKAYEKMASLRAEEAFKSWIFTILANVCKKKLKDMSKRGEETMEGREEVGSSVNYDLPLDLQKAFMVLSNQERQIIGLSVYGGYNSTEIAAILKLNQNTVRSKRSRAYARLRLFLE</sequence>
<dbReference type="SUPFAM" id="SSF88946">
    <property type="entry name" value="Sigma2 domain of RNA polymerase sigma factors"/>
    <property type="match status" value="1"/>
</dbReference>
<dbReference type="InterPro" id="IPR000792">
    <property type="entry name" value="Tscrpt_reg_LuxR_C"/>
</dbReference>
<protein>
    <submittedName>
        <fullName evidence="6">RNA polymerase sigma factor</fullName>
    </submittedName>
</protein>
<name>A0ABT1EHR2_9FIRM</name>
<accession>A0ABT1EHR2</accession>
<dbReference type="InterPro" id="IPR013325">
    <property type="entry name" value="RNA_pol_sigma_r2"/>
</dbReference>
<dbReference type="InterPro" id="IPR014284">
    <property type="entry name" value="RNA_pol_sigma-70_dom"/>
</dbReference>
<evidence type="ECO:0000256" key="3">
    <source>
        <dbReference type="ARBA" id="ARBA00023082"/>
    </source>
</evidence>
<reference evidence="6 7" key="1">
    <citation type="journal article" date="2022" name="Genome Biol. Evol.">
        <title>Host diet, physiology and behaviors set the stage for Lachnospiraceae cladogenesis.</title>
        <authorList>
            <person name="Vera-Ponce De Leon A."/>
            <person name="Schneider M."/>
            <person name="Jahnes B.C."/>
            <person name="Sadowski V."/>
            <person name="Camuy-Velez L.A."/>
            <person name="Duan J."/>
            <person name="Sabree Z.L."/>
        </authorList>
    </citation>
    <scope>NUCLEOTIDE SEQUENCE [LARGE SCALE GENOMIC DNA]</scope>
    <source>
        <strain evidence="6 7">PAL227</strain>
    </source>
</reference>
<dbReference type="PROSITE" id="PS00622">
    <property type="entry name" value="HTH_LUXR_1"/>
    <property type="match status" value="1"/>
</dbReference>
<evidence type="ECO:0000256" key="1">
    <source>
        <dbReference type="ARBA" id="ARBA00010641"/>
    </source>
</evidence>
<dbReference type="Pfam" id="PF08281">
    <property type="entry name" value="Sigma70_r4_2"/>
    <property type="match status" value="1"/>
</dbReference>
<keyword evidence="2" id="KW-0805">Transcription regulation</keyword>
<keyword evidence="3" id="KW-0731">Sigma factor</keyword>
<evidence type="ECO:0000313" key="6">
    <source>
        <dbReference type="EMBL" id="MCP1110046.1"/>
    </source>
</evidence>
<dbReference type="EMBL" id="JAMZFV010000008">
    <property type="protein sequence ID" value="MCP1110046.1"/>
    <property type="molecule type" value="Genomic_DNA"/>
</dbReference>
<feature type="domain" description="HTH luxR-type" evidence="5">
    <location>
        <begin position="124"/>
        <end position="151"/>
    </location>
</feature>
<evidence type="ECO:0000256" key="2">
    <source>
        <dbReference type="ARBA" id="ARBA00023015"/>
    </source>
</evidence>
<dbReference type="Gene3D" id="1.10.10.10">
    <property type="entry name" value="Winged helix-like DNA-binding domain superfamily/Winged helix DNA-binding domain"/>
    <property type="match status" value="1"/>
</dbReference>